<dbReference type="PANTHER" id="PTHR12428">
    <property type="entry name" value="OXA1"/>
    <property type="match status" value="1"/>
</dbReference>
<keyword evidence="13" id="KW-1185">Reference proteome</keyword>
<name>A0A3D8P6F5_9THEO</name>
<gene>
    <name evidence="12" type="ORF">DXX99_00535</name>
</gene>
<evidence type="ECO:0000256" key="2">
    <source>
        <dbReference type="ARBA" id="ARBA00022448"/>
    </source>
</evidence>
<keyword evidence="8" id="KW-0143">Chaperone</keyword>
<organism evidence="12 13">
    <name type="scientific">Ammonifex thiophilus</name>
    <dbReference type="NCBI Taxonomy" id="444093"/>
    <lineage>
        <taxon>Bacteria</taxon>
        <taxon>Bacillati</taxon>
        <taxon>Bacillota</taxon>
        <taxon>Clostridia</taxon>
        <taxon>Thermoanaerobacterales</taxon>
        <taxon>Thermoanaerobacteraceae</taxon>
        <taxon>Ammonifex</taxon>
    </lineage>
</organism>
<comment type="subcellular location">
    <subcellularLocation>
        <location evidence="1">Cell membrane</location>
        <topology evidence="1">Multi-pass membrane protein</topology>
    </subcellularLocation>
    <subcellularLocation>
        <location evidence="9">Membrane</location>
        <topology evidence="9">Multi-pass membrane protein</topology>
    </subcellularLocation>
</comment>
<dbReference type="InterPro" id="IPR028055">
    <property type="entry name" value="YidC/Oxa/ALB_C"/>
</dbReference>
<dbReference type="InterPro" id="IPR001708">
    <property type="entry name" value="YidC/ALB3/OXA1/COX18"/>
</dbReference>
<feature type="transmembrane region" description="Helical" evidence="10">
    <location>
        <begin position="89"/>
        <end position="111"/>
    </location>
</feature>
<dbReference type="InterPro" id="IPR047196">
    <property type="entry name" value="YidC_ALB_C"/>
</dbReference>
<evidence type="ECO:0000256" key="5">
    <source>
        <dbReference type="ARBA" id="ARBA00022927"/>
    </source>
</evidence>
<feature type="domain" description="Membrane insertase YidC/Oxa/ALB C-terminal" evidence="11">
    <location>
        <begin position="20"/>
        <end position="201"/>
    </location>
</feature>
<dbReference type="NCBIfam" id="TIGR03592">
    <property type="entry name" value="yidC_oxa1_cterm"/>
    <property type="match status" value="1"/>
</dbReference>
<evidence type="ECO:0000259" key="11">
    <source>
        <dbReference type="Pfam" id="PF02096"/>
    </source>
</evidence>
<dbReference type="AlphaFoldDB" id="A0A3D8P6F5"/>
<dbReference type="GO" id="GO:0015031">
    <property type="term" value="P:protein transport"/>
    <property type="evidence" value="ECO:0007669"/>
    <property type="project" value="UniProtKB-KW"/>
</dbReference>
<dbReference type="PRINTS" id="PR00701">
    <property type="entry name" value="60KDINNERMP"/>
</dbReference>
<dbReference type="CDD" id="cd20070">
    <property type="entry name" value="5TM_YidC_Alb3"/>
    <property type="match status" value="1"/>
</dbReference>
<evidence type="ECO:0000256" key="4">
    <source>
        <dbReference type="ARBA" id="ARBA00022692"/>
    </source>
</evidence>
<keyword evidence="4 9" id="KW-0812">Transmembrane</keyword>
<dbReference type="PANTHER" id="PTHR12428:SF65">
    <property type="entry name" value="CYTOCHROME C OXIDASE ASSEMBLY PROTEIN COX18, MITOCHONDRIAL"/>
    <property type="match status" value="1"/>
</dbReference>
<evidence type="ECO:0000256" key="9">
    <source>
        <dbReference type="RuleBase" id="RU003945"/>
    </source>
</evidence>
<dbReference type="GO" id="GO:0032977">
    <property type="term" value="F:membrane insertase activity"/>
    <property type="evidence" value="ECO:0007669"/>
    <property type="project" value="InterPro"/>
</dbReference>
<dbReference type="EMBL" id="QSLN01000001">
    <property type="protein sequence ID" value="RDV84904.1"/>
    <property type="molecule type" value="Genomic_DNA"/>
</dbReference>
<reference evidence="12 13" key="1">
    <citation type="submission" date="2018-08" db="EMBL/GenBank/DDBJ databases">
        <title>Form III RuBisCO-mediated autotrophy in Thermodesulfobium bacteria.</title>
        <authorList>
            <person name="Toshchakov S.V."/>
            <person name="Kublanov I.V."/>
            <person name="Frolov E."/>
            <person name="Bonch-Osmolovskaya E.A."/>
            <person name="Tourova T.P."/>
            <person name="Chernych N.A."/>
            <person name="Lebedinsky A.V."/>
        </authorList>
    </citation>
    <scope>NUCLEOTIDE SEQUENCE [LARGE SCALE GENOMIC DNA]</scope>
    <source>
        <strain evidence="12 13">SR</strain>
    </source>
</reference>
<evidence type="ECO:0000256" key="10">
    <source>
        <dbReference type="SAM" id="Phobius"/>
    </source>
</evidence>
<accession>A0A3D8P6F5</accession>
<protein>
    <submittedName>
        <fullName evidence="12">Protein translocase component YidC</fullName>
    </submittedName>
</protein>
<evidence type="ECO:0000256" key="6">
    <source>
        <dbReference type="ARBA" id="ARBA00022989"/>
    </source>
</evidence>
<feature type="transmembrane region" description="Helical" evidence="10">
    <location>
        <begin position="20"/>
        <end position="40"/>
    </location>
</feature>
<feature type="transmembrane region" description="Helical" evidence="10">
    <location>
        <begin position="169"/>
        <end position="191"/>
    </location>
</feature>
<evidence type="ECO:0000256" key="1">
    <source>
        <dbReference type="ARBA" id="ARBA00004651"/>
    </source>
</evidence>
<evidence type="ECO:0000313" key="13">
    <source>
        <dbReference type="Proteomes" id="UP000256329"/>
    </source>
</evidence>
<dbReference type="GO" id="GO:0051205">
    <property type="term" value="P:protein insertion into membrane"/>
    <property type="evidence" value="ECO:0007669"/>
    <property type="project" value="TreeGrafter"/>
</dbReference>
<evidence type="ECO:0000256" key="8">
    <source>
        <dbReference type="ARBA" id="ARBA00023186"/>
    </source>
</evidence>
<comment type="caution">
    <text evidence="12">The sequence shown here is derived from an EMBL/GenBank/DDBJ whole genome shotgun (WGS) entry which is preliminary data.</text>
</comment>
<keyword evidence="7 10" id="KW-0472">Membrane</keyword>
<comment type="similarity">
    <text evidence="9">Belongs to the OXA1/ALB3/YidC family.</text>
</comment>
<keyword evidence="5" id="KW-0653">Protein transport</keyword>
<keyword evidence="6 10" id="KW-1133">Transmembrane helix</keyword>
<evidence type="ECO:0000313" key="12">
    <source>
        <dbReference type="EMBL" id="RDV84904.1"/>
    </source>
</evidence>
<evidence type="ECO:0000256" key="7">
    <source>
        <dbReference type="ARBA" id="ARBA00023136"/>
    </source>
</evidence>
<keyword evidence="3" id="KW-1003">Cell membrane</keyword>
<dbReference type="OrthoDB" id="9780552at2"/>
<dbReference type="GO" id="GO:0005886">
    <property type="term" value="C:plasma membrane"/>
    <property type="evidence" value="ECO:0007669"/>
    <property type="project" value="UniProtKB-SubCell"/>
</dbReference>
<dbReference type="Proteomes" id="UP000256329">
    <property type="component" value="Unassembled WGS sequence"/>
</dbReference>
<proteinExistence type="inferred from homology"/>
<keyword evidence="2" id="KW-0813">Transport</keyword>
<evidence type="ECO:0000256" key="3">
    <source>
        <dbReference type="ARBA" id="ARBA00022475"/>
    </source>
</evidence>
<dbReference type="Pfam" id="PF02096">
    <property type="entry name" value="60KD_IMP"/>
    <property type="match status" value="1"/>
</dbReference>
<sequence length="220" mass="25157">MATLLEWLYKVTVAIGVPNYGLAIIMLTILVRLVLLPLNYRQMRSVVALQQLHPKIKELQEKYKQDPQKLQQKLMELYREHNVNPMAGCLPLLIQLPILIALYRALLSFPYTVAEHARFLWVPSLSHTDPYFILPVLAGITTYWQMKITPQTAGQEQQQRMMGILMSGMILWISATLPAGLALYWVVYNLISVVQQYFFNRHLLAGGKGASEFAGSDKER</sequence>